<keyword evidence="4 5" id="KW-0472">Membrane</keyword>
<comment type="subcellular location">
    <subcellularLocation>
        <location evidence="1">Cell membrane</location>
        <topology evidence="1">Multi-pass membrane protein</topology>
    </subcellularLocation>
</comment>
<feature type="transmembrane region" description="Helical" evidence="5">
    <location>
        <begin position="159"/>
        <end position="192"/>
    </location>
</feature>
<dbReference type="Proteomes" id="UP000639051">
    <property type="component" value="Unassembled WGS sequence"/>
</dbReference>
<feature type="transmembrane region" description="Helical" evidence="5">
    <location>
        <begin position="89"/>
        <end position="106"/>
    </location>
</feature>
<dbReference type="RefSeq" id="WP_189694191.1">
    <property type="nucleotide sequence ID" value="NZ_BNCM01000008.1"/>
</dbReference>
<keyword evidence="3 5" id="KW-1133">Transmembrane helix</keyword>
<comment type="caution">
    <text evidence="7">The sequence shown here is derived from an EMBL/GenBank/DDBJ whole genome shotgun (WGS) entry which is preliminary data.</text>
</comment>
<evidence type="ECO:0000256" key="1">
    <source>
        <dbReference type="ARBA" id="ARBA00004651"/>
    </source>
</evidence>
<dbReference type="PROSITE" id="PS50850">
    <property type="entry name" value="MFS"/>
    <property type="match status" value="1"/>
</dbReference>
<name>A0ABS1K5G8_9MICC</name>
<reference evidence="7 8" key="1">
    <citation type="submission" date="2021-01" db="EMBL/GenBank/DDBJ databases">
        <title>Genome public.</title>
        <authorList>
            <person name="Liu C."/>
            <person name="Sun Q."/>
        </authorList>
    </citation>
    <scope>NUCLEOTIDE SEQUENCE [LARGE SCALE GENOMIC DNA]</scope>
    <source>
        <strain evidence="7 8">JC656</strain>
    </source>
</reference>
<feature type="domain" description="Major facilitator superfamily (MFS) profile" evidence="6">
    <location>
        <begin position="41"/>
        <end position="267"/>
    </location>
</feature>
<sequence>MKVQSPRWVVAMVTTAASTVGLAIGVFVSGALVESGPAPRQLAYLVFALLLAGCAAALATRPETVDRTPGAWSSLVPQFSVPAATRPHLPVAAAVFVATWAFGGYFNSFGPTIASQDLGSHSPLVAAAVFASYMAPSVLGGFAAGRFQPATAQRIGMTLVAAAGLGLALASSAGVLALFILAGVMGGIGMGIATSGSMNALLPRAEPAERAGLLAVVYAISYAGSAVPSLVAGQLSRVIALPAITVGYAGLAALVWVITLVAARNPR</sequence>
<dbReference type="InterPro" id="IPR020846">
    <property type="entry name" value="MFS_dom"/>
</dbReference>
<evidence type="ECO:0000256" key="5">
    <source>
        <dbReference type="SAM" id="Phobius"/>
    </source>
</evidence>
<gene>
    <name evidence="7" type="ORF">JJE72_15600</name>
</gene>
<organism evidence="7 8">
    <name type="scientific">Sinomonas cellulolyticus</name>
    <dbReference type="NCBI Taxonomy" id="2801916"/>
    <lineage>
        <taxon>Bacteria</taxon>
        <taxon>Bacillati</taxon>
        <taxon>Actinomycetota</taxon>
        <taxon>Actinomycetes</taxon>
        <taxon>Micrococcales</taxon>
        <taxon>Micrococcaceae</taxon>
        <taxon>Sinomonas</taxon>
    </lineage>
</organism>
<dbReference type="EMBL" id="JAERRC010000036">
    <property type="protein sequence ID" value="MBL0706920.1"/>
    <property type="molecule type" value="Genomic_DNA"/>
</dbReference>
<feature type="transmembrane region" description="Helical" evidence="5">
    <location>
        <begin position="126"/>
        <end position="147"/>
    </location>
</feature>
<evidence type="ECO:0000259" key="6">
    <source>
        <dbReference type="PROSITE" id="PS50850"/>
    </source>
</evidence>
<keyword evidence="8" id="KW-1185">Reference proteome</keyword>
<feature type="transmembrane region" description="Helical" evidence="5">
    <location>
        <begin position="238"/>
        <end position="263"/>
    </location>
</feature>
<protein>
    <recommendedName>
        <fullName evidence="6">Major facilitator superfamily (MFS) profile domain-containing protein</fullName>
    </recommendedName>
</protein>
<feature type="transmembrane region" description="Helical" evidence="5">
    <location>
        <begin position="212"/>
        <end position="231"/>
    </location>
</feature>
<dbReference type="Gene3D" id="1.20.1250.20">
    <property type="entry name" value="MFS general substrate transporter like domains"/>
    <property type="match status" value="1"/>
</dbReference>
<dbReference type="InterPro" id="IPR036259">
    <property type="entry name" value="MFS_trans_sf"/>
</dbReference>
<accession>A0ABS1K5G8</accession>
<feature type="transmembrane region" description="Helical" evidence="5">
    <location>
        <begin position="7"/>
        <end position="30"/>
    </location>
</feature>
<evidence type="ECO:0000313" key="7">
    <source>
        <dbReference type="EMBL" id="MBL0706920.1"/>
    </source>
</evidence>
<evidence type="ECO:0000256" key="3">
    <source>
        <dbReference type="ARBA" id="ARBA00022989"/>
    </source>
</evidence>
<evidence type="ECO:0000313" key="8">
    <source>
        <dbReference type="Proteomes" id="UP000639051"/>
    </source>
</evidence>
<proteinExistence type="predicted"/>
<evidence type="ECO:0000256" key="4">
    <source>
        <dbReference type="ARBA" id="ARBA00023136"/>
    </source>
</evidence>
<evidence type="ECO:0000256" key="2">
    <source>
        <dbReference type="ARBA" id="ARBA00022692"/>
    </source>
</evidence>
<feature type="transmembrane region" description="Helical" evidence="5">
    <location>
        <begin position="42"/>
        <end position="59"/>
    </location>
</feature>
<keyword evidence="2 5" id="KW-0812">Transmembrane</keyword>
<dbReference type="SUPFAM" id="SSF103473">
    <property type="entry name" value="MFS general substrate transporter"/>
    <property type="match status" value="1"/>
</dbReference>